<feature type="coiled-coil region" evidence="1">
    <location>
        <begin position="100"/>
        <end position="200"/>
    </location>
</feature>
<keyword evidence="4" id="KW-1185">Reference proteome</keyword>
<comment type="caution">
    <text evidence="3">The sequence shown here is derived from an EMBL/GenBank/DDBJ whole genome shotgun (WGS) entry which is preliminary data.</text>
</comment>
<protein>
    <recommendedName>
        <fullName evidence="5">Transporter</fullName>
    </recommendedName>
</protein>
<keyword evidence="1" id="KW-0175">Coiled coil</keyword>
<dbReference type="OrthoDB" id="5332769at2"/>
<dbReference type="Proteomes" id="UP000251135">
    <property type="component" value="Unassembled WGS sequence"/>
</dbReference>
<evidence type="ECO:0000256" key="2">
    <source>
        <dbReference type="SAM" id="SignalP"/>
    </source>
</evidence>
<dbReference type="AlphaFoldDB" id="A0A363D3B7"/>
<dbReference type="SUPFAM" id="SSF56954">
    <property type="entry name" value="Outer membrane efflux proteins (OEP)"/>
    <property type="match status" value="1"/>
</dbReference>
<sequence>MLKILLSTFFVSSLLSAVTIDELVKNSFEKNYDLKSINKSIKVAEEQIKVSKNWENPMLAFKVNNIGFNKPLSNQKEYGVELSQVIPIGNKLDIEENIAIKDKNIEIFNLEDKKLELESKIYEYSYNILILEKRYKLIENYQKNIEKLEELNTSLYKYQKTSLNEVLKTKISYLDLKLELENLKTKIDNLYLNLEQITYEKIQNIDEFLNIKEINKTQINQELFNTHPKIKVLEENSLKYKNMASLEEAKKYSNITLSVEYMQNDEQDYGNLTVGIPLPLYKTENTNALKAKMNSNETNDRLGSYLHNLSLQTDVYLNNLNQSVRNYKLIQKEIIPLKQKIQENIENYNSFELIKPQESIENLNELIIYETKALDEALKYYESYSQLLYFTNKGIK</sequence>
<dbReference type="GO" id="GO:0015562">
    <property type="term" value="F:efflux transmembrane transporter activity"/>
    <property type="evidence" value="ECO:0007669"/>
    <property type="project" value="InterPro"/>
</dbReference>
<dbReference type="InterPro" id="IPR010131">
    <property type="entry name" value="MdtP/NodT-like"/>
</dbReference>
<accession>A0A363D3B7</accession>
<feature type="chain" id="PRO_5016825211" description="Transporter" evidence="2">
    <location>
        <begin position="18"/>
        <end position="396"/>
    </location>
</feature>
<gene>
    <name evidence="3" type="ORF">B0174_03105</name>
</gene>
<dbReference type="PANTHER" id="PTHR30203">
    <property type="entry name" value="OUTER MEMBRANE CATION EFFLUX PROTEIN"/>
    <property type="match status" value="1"/>
</dbReference>
<dbReference type="PANTHER" id="PTHR30203:SF23">
    <property type="entry name" value="OUTER MEMBRANE EFFLUX PROTEIN"/>
    <property type="match status" value="1"/>
</dbReference>
<evidence type="ECO:0000313" key="4">
    <source>
        <dbReference type="Proteomes" id="UP000251135"/>
    </source>
</evidence>
<dbReference type="Gene3D" id="1.20.1600.10">
    <property type="entry name" value="Outer membrane efflux proteins (OEP)"/>
    <property type="match status" value="1"/>
</dbReference>
<evidence type="ECO:0000256" key="1">
    <source>
        <dbReference type="SAM" id="Coils"/>
    </source>
</evidence>
<evidence type="ECO:0008006" key="5">
    <source>
        <dbReference type="Google" id="ProtNLM"/>
    </source>
</evidence>
<dbReference type="RefSeq" id="WP_108558190.1">
    <property type="nucleotide sequence ID" value="NZ_MUXE01000003.1"/>
</dbReference>
<keyword evidence="2" id="KW-0732">Signal</keyword>
<feature type="signal peptide" evidence="2">
    <location>
        <begin position="1"/>
        <end position="17"/>
    </location>
</feature>
<dbReference type="EMBL" id="MUXE01000003">
    <property type="protein sequence ID" value="PUE65828.1"/>
    <property type="molecule type" value="Genomic_DNA"/>
</dbReference>
<evidence type="ECO:0000313" key="3">
    <source>
        <dbReference type="EMBL" id="PUE65828.1"/>
    </source>
</evidence>
<name>A0A363D3B7_9BACT</name>
<organism evidence="3 4">
    <name type="scientific">Arcobacter caeni</name>
    <dbReference type="NCBI Taxonomy" id="1912877"/>
    <lineage>
        <taxon>Bacteria</taxon>
        <taxon>Pseudomonadati</taxon>
        <taxon>Campylobacterota</taxon>
        <taxon>Epsilonproteobacteria</taxon>
        <taxon>Campylobacterales</taxon>
        <taxon>Arcobacteraceae</taxon>
        <taxon>Arcobacter</taxon>
    </lineage>
</organism>
<reference evidence="3 4" key="1">
    <citation type="submission" date="2017-02" db="EMBL/GenBank/DDBJ databases">
        <title>Arcobacter caeni sp. nov, a new Arcobacter species isolated from reclaimed water.</title>
        <authorList>
            <person name="Figueras M.J."/>
            <person name="Perez-Cataluna A."/>
            <person name="Salas-Masso N."/>
        </authorList>
    </citation>
    <scope>NUCLEOTIDE SEQUENCE [LARGE SCALE GENOMIC DNA]</scope>
    <source>
        <strain evidence="3 4">RW17-10</strain>
    </source>
</reference>
<proteinExistence type="predicted"/>